<feature type="compositionally biased region" description="Polar residues" evidence="1">
    <location>
        <begin position="271"/>
        <end position="282"/>
    </location>
</feature>
<feature type="domain" description="Globin-sensor" evidence="2">
    <location>
        <begin position="24"/>
        <end position="203"/>
    </location>
</feature>
<dbReference type="PANTHER" id="PTHR42071:SF1">
    <property type="entry name" value="GLOBIN-SENSOR DOMAIN-CONTAINING PROTEIN"/>
    <property type="match status" value="1"/>
</dbReference>
<dbReference type="InterPro" id="IPR012292">
    <property type="entry name" value="Globin/Proto"/>
</dbReference>
<proteinExistence type="predicted"/>
<evidence type="ECO:0000313" key="3">
    <source>
        <dbReference type="EMBL" id="KZN91993.1"/>
    </source>
</evidence>
<dbReference type="AlphaFoldDB" id="A0A167WSB9"/>
<dbReference type="PANTHER" id="PTHR42071">
    <property type="entry name" value="PROTOGLOBIN DOMAIN-CONTAINING PROTEIN"/>
    <property type="match status" value="1"/>
</dbReference>
<evidence type="ECO:0000256" key="1">
    <source>
        <dbReference type="SAM" id="MobiDB-lite"/>
    </source>
</evidence>
<dbReference type="InterPro" id="IPR044398">
    <property type="entry name" value="Globin-sensor_dom"/>
</dbReference>
<dbReference type="Gene3D" id="1.10.490.10">
    <property type="entry name" value="Globins"/>
    <property type="match status" value="1"/>
</dbReference>
<dbReference type="GO" id="GO:0020037">
    <property type="term" value="F:heme binding"/>
    <property type="evidence" value="ECO:0007669"/>
    <property type="project" value="InterPro"/>
</dbReference>
<reference evidence="3" key="1">
    <citation type="journal article" date="2014" name="Genome Announc.">
        <title>Complete sequencing and chromosome-scale genome assembly of the industrial progenitor strain P2niaD18 from the penicillin producer Penicillium chrysogenum.</title>
        <authorList>
            <person name="Specht T."/>
            <person name="Dahlmann T.A."/>
            <person name="Zadra I."/>
            <person name="Kurnsteiner H."/>
            <person name="Kuck U."/>
        </authorList>
    </citation>
    <scope>NUCLEOTIDE SEQUENCE [LARGE SCALE GENOMIC DNA]</scope>
    <source>
        <strain evidence="3">P2niaD18</strain>
    </source>
</reference>
<protein>
    <recommendedName>
        <fullName evidence="2">Globin-sensor domain-containing protein</fullName>
    </recommendedName>
</protein>
<dbReference type="GO" id="GO:0019825">
    <property type="term" value="F:oxygen binding"/>
    <property type="evidence" value="ECO:0007669"/>
    <property type="project" value="InterPro"/>
</dbReference>
<organism evidence="3">
    <name type="scientific">Penicillium chrysogenum</name>
    <name type="common">Penicillium notatum</name>
    <dbReference type="NCBI Taxonomy" id="5076"/>
    <lineage>
        <taxon>Eukaryota</taxon>
        <taxon>Fungi</taxon>
        <taxon>Dikarya</taxon>
        <taxon>Ascomycota</taxon>
        <taxon>Pezizomycotina</taxon>
        <taxon>Eurotiomycetes</taxon>
        <taxon>Eurotiomycetidae</taxon>
        <taxon>Eurotiales</taxon>
        <taxon>Aspergillaceae</taxon>
        <taxon>Penicillium</taxon>
        <taxon>Penicillium chrysogenum species complex</taxon>
    </lineage>
</organism>
<evidence type="ECO:0000259" key="2">
    <source>
        <dbReference type="Pfam" id="PF11563"/>
    </source>
</evidence>
<dbReference type="Proteomes" id="UP000076449">
    <property type="component" value="Chromosome I"/>
</dbReference>
<feature type="region of interest" description="Disordered" evidence="1">
    <location>
        <begin position="224"/>
        <end position="282"/>
    </location>
</feature>
<sequence>MERKMGSAADPMHVDRKMLYTSLEERIKYLHNFLDFNSADIEALLTGNKYIKQLIPAVVNLVYKKLLQYDITSRAFHTRTTVDEREPEEEYLHEETPKIQRRKMFLRWYLTRLCQDPTTMDFWRYLNKVGMMHSGQVRMSPLNIEYIHLGACLGYIQDIWIEAMLSHPHLSLRRKIALVRAVNKILWIQNDLFARYHSSDGEEFADEMSEFNYTEDQEGYLGDKRILGSSSGSSTEDDRSSISSGVAPSIDSAAPSTTPKVSACPFADMGKNSSTETKIWAN</sequence>
<accession>A0A167WSB9</accession>
<dbReference type="EMBL" id="CM002798">
    <property type="protein sequence ID" value="KZN91993.1"/>
    <property type="molecule type" value="Genomic_DNA"/>
</dbReference>
<gene>
    <name evidence="3" type="ORF">EN45_021360</name>
</gene>
<name>A0A167WSB9_PENCH</name>
<dbReference type="Pfam" id="PF11563">
    <property type="entry name" value="Protoglobin"/>
    <property type="match status" value="1"/>
</dbReference>
<dbReference type="PhylomeDB" id="A0A167WSB9"/>